<name>A0A347UHY4_9RHOB</name>
<dbReference type="Pfam" id="PF00107">
    <property type="entry name" value="ADH_zinc_N"/>
    <property type="match status" value="1"/>
</dbReference>
<accession>A0A347UHY4</accession>
<dbReference type="InterPro" id="IPR051397">
    <property type="entry name" value="Zn-ADH-like_protein"/>
</dbReference>
<dbReference type="InterPro" id="IPR020843">
    <property type="entry name" value="ER"/>
</dbReference>
<evidence type="ECO:0000313" key="2">
    <source>
        <dbReference type="EMBL" id="AXX98462.1"/>
    </source>
</evidence>
<organism evidence="2 3">
    <name type="scientific">Profundibacter amoris</name>
    <dbReference type="NCBI Taxonomy" id="2171755"/>
    <lineage>
        <taxon>Bacteria</taxon>
        <taxon>Pseudomonadati</taxon>
        <taxon>Pseudomonadota</taxon>
        <taxon>Alphaproteobacteria</taxon>
        <taxon>Rhodobacterales</taxon>
        <taxon>Paracoccaceae</taxon>
        <taxon>Profundibacter</taxon>
    </lineage>
</organism>
<dbReference type="PANTHER" id="PTHR43677">
    <property type="entry name" value="SHORT-CHAIN DEHYDROGENASE/REDUCTASE"/>
    <property type="match status" value="1"/>
</dbReference>
<dbReference type="KEGG" id="pamo:BAR1_11310"/>
<evidence type="ECO:0000259" key="1">
    <source>
        <dbReference type="SMART" id="SM00829"/>
    </source>
</evidence>
<dbReference type="CDD" id="cd08241">
    <property type="entry name" value="QOR1"/>
    <property type="match status" value="1"/>
</dbReference>
<feature type="domain" description="Enoyl reductase (ER)" evidence="1">
    <location>
        <begin position="10"/>
        <end position="317"/>
    </location>
</feature>
<dbReference type="GO" id="GO:0016491">
    <property type="term" value="F:oxidoreductase activity"/>
    <property type="evidence" value="ECO:0007669"/>
    <property type="project" value="InterPro"/>
</dbReference>
<dbReference type="Gene3D" id="3.40.50.720">
    <property type="entry name" value="NAD(P)-binding Rossmann-like Domain"/>
    <property type="match status" value="1"/>
</dbReference>
<dbReference type="SUPFAM" id="SSF50129">
    <property type="entry name" value="GroES-like"/>
    <property type="match status" value="1"/>
</dbReference>
<dbReference type="InterPro" id="IPR011032">
    <property type="entry name" value="GroES-like_sf"/>
</dbReference>
<proteinExistence type="predicted"/>
<dbReference type="InterPro" id="IPR013149">
    <property type="entry name" value="ADH-like_C"/>
</dbReference>
<dbReference type="Proteomes" id="UP000261704">
    <property type="component" value="Chromosome"/>
</dbReference>
<dbReference type="Pfam" id="PF08240">
    <property type="entry name" value="ADH_N"/>
    <property type="match status" value="1"/>
</dbReference>
<dbReference type="InterPro" id="IPR013154">
    <property type="entry name" value="ADH-like_N"/>
</dbReference>
<dbReference type="AlphaFoldDB" id="A0A347UHY4"/>
<sequence length="319" mass="33906">MRAFQLLSQGEPANLIKCDRPNPASDEIRLKIEACGLNFGDLLMIKGTYQERPALPFTLGMEPAGVVDAVGEDVTNLKPGDRVAVYHGHGGLAEYGCFPAANCNLLPDNMTTTVGAGFLVAYGTSHLALEHRARLKAGETLLVLGAAGGIGLTAIEIGKRMGATVIACARGRDKLEIAANAGADHLIDSDTDDLHEVVKSLGGADVVYDPVGGDLFKAALRACNPEARIIPLGFASGQVPQIPANILLVKNIDVIGYYWGGYLKFAPKVLHDSLDTLLEWYAAGELHPHISHTLPLEQANEALELLRSRKSTGKVVVTI</sequence>
<evidence type="ECO:0000313" key="3">
    <source>
        <dbReference type="Proteomes" id="UP000261704"/>
    </source>
</evidence>
<dbReference type="InterPro" id="IPR036291">
    <property type="entry name" value="NAD(P)-bd_dom_sf"/>
</dbReference>
<dbReference type="SMART" id="SM00829">
    <property type="entry name" value="PKS_ER"/>
    <property type="match status" value="1"/>
</dbReference>
<dbReference type="PANTHER" id="PTHR43677:SF4">
    <property type="entry name" value="QUINONE OXIDOREDUCTASE-LIKE PROTEIN 2"/>
    <property type="match status" value="1"/>
</dbReference>
<keyword evidence="3" id="KW-1185">Reference proteome</keyword>
<reference evidence="2 3" key="1">
    <citation type="submission" date="2018-09" db="EMBL/GenBank/DDBJ databases">
        <title>Profundibacter amoris BAR1 gen. nov., sp. nov., a new member of the Roseobacter clade isolated at Lokis Castle Vent Field on the Arctic Mid-Oceanic Ridge.</title>
        <authorList>
            <person name="Le Moine Bauer S."/>
            <person name="Sjoeberg A.G."/>
            <person name="L'Haridon S."/>
            <person name="Stokke R."/>
            <person name="Roalkvam I."/>
            <person name="Steen I.H."/>
            <person name="Dahle H."/>
        </authorList>
    </citation>
    <scope>NUCLEOTIDE SEQUENCE [LARGE SCALE GENOMIC DNA]</scope>
    <source>
        <strain evidence="2 3">BAR1</strain>
    </source>
</reference>
<dbReference type="SUPFAM" id="SSF51735">
    <property type="entry name" value="NAD(P)-binding Rossmann-fold domains"/>
    <property type="match status" value="1"/>
</dbReference>
<dbReference type="RefSeq" id="WP_118943118.1">
    <property type="nucleotide sequence ID" value="NZ_CP032125.1"/>
</dbReference>
<dbReference type="OrthoDB" id="4190732at2"/>
<dbReference type="EMBL" id="CP032125">
    <property type="protein sequence ID" value="AXX98462.1"/>
    <property type="molecule type" value="Genomic_DNA"/>
</dbReference>
<dbReference type="Gene3D" id="3.90.180.10">
    <property type="entry name" value="Medium-chain alcohol dehydrogenases, catalytic domain"/>
    <property type="match status" value="1"/>
</dbReference>
<protein>
    <submittedName>
        <fullName evidence="2">NADPH:quinone oxidoreductase family protein</fullName>
    </submittedName>
</protein>
<gene>
    <name evidence="2" type="ORF">BAR1_11310</name>
</gene>